<evidence type="ECO:0008006" key="15">
    <source>
        <dbReference type="Google" id="ProtNLM"/>
    </source>
</evidence>
<dbReference type="PANTHER" id="PTHR28629:SF14">
    <property type="entry name" value="DIHYDROXYACETONE KINASE 1"/>
    <property type="match status" value="1"/>
</dbReference>
<evidence type="ECO:0000313" key="14">
    <source>
        <dbReference type="EMBL" id="KAG5163833.1"/>
    </source>
</evidence>
<feature type="compositionally biased region" description="Polar residues" evidence="11">
    <location>
        <begin position="97"/>
        <end position="106"/>
    </location>
</feature>
<feature type="region of interest" description="Disordered" evidence="11">
    <location>
        <begin position="97"/>
        <end position="119"/>
    </location>
</feature>
<evidence type="ECO:0000256" key="2">
    <source>
        <dbReference type="ARBA" id="ARBA00004778"/>
    </source>
</evidence>
<evidence type="ECO:0000256" key="11">
    <source>
        <dbReference type="SAM" id="MobiDB-lite"/>
    </source>
</evidence>
<dbReference type="FunFam" id="3.30.1180.20:FF:000001">
    <property type="entry name" value="Dihydroxyacetone kinase 1"/>
    <property type="match status" value="1"/>
</dbReference>
<evidence type="ECO:0000256" key="3">
    <source>
        <dbReference type="ARBA" id="ARBA00008757"/>
    </source>
</evidence>
<evidence type="ECO:0000256" key="9">
    <source>
        <dbReference type="ARBA" id="ARBA00047974"/>
    </source>
</evidence>
<dbReference type="PANTHER" id="PTHR28629">
    <property type="entry name" value="TRIOKINASE/FMN CYCLASE"/>
    <property type="match status" value="1"/>
</dbReference>
<dbReference type="Gene3D" id="1.25.40.340">
    <property type="match status" value="1"/>
</dbReference>
<dbReference type="OrthoDB" id="1724672at2759"/>
<keyword evidence="4" id="KW-0808">Transferase</keyword>
<dbReference type="UniPathway" id="UPA00617">
    <property type="reaction ID" value="UER00669"/>
</dbReference>
<dbReference type="Gene3D" id="3.40.50.10440">
    <property type="entry name" value="Dihydroxyacetone kinase, domain 1"/>
    <property type="match status" value="1"/>
</dbReference>
<dbReference type="SMART" id="SM01120">
    <property type="entry name" value="Dak2"/>
    <property type="match status" value="1"/>
</dbReference>
<evidence type="ECO:0000256" key="1">
    <source>
        <dbReference type="ARBA" id="ARBA00003264"/>
    </source>
</evidence>
<dbReference type="EMBL" id="JAFIQS010000013">
    <property type="protein sequence ID" value="KAG5163833.1"/>
    <property type="molecule type" value="Genomic_DNA"/>
</dbReference>
<evidence type="ECO:0000256" key="8">
    <source>
        <dbReference type="ARBA" id="ARBA00022840"/>
    </source>
</evidence>
<gene>
    <name evidence="14" type="ORF">JR316_011024</name>
</gene>
<dbReference type="AlphaFoldDB" id="A0A8H8CFN5"/>
<comment type="caution">
    <text evidence="14">The sequence shown here is derived from an EMBL/GenBank/DDBJ whole genome shotgun (WGS) entry which is preliminary data.</text>
</comment>
<keyword evidence="8" id="KW-0067">ATP-binding</keyword>
<dbReference type="GO" id="GO:0005524">
    <property type="term" value="F:ATP binding"/>
    <property type="evidence" value="ECO:0007669"/>
    <property type="project" value="UniProtKB-KW"/>
</dbReference>
<evidence type="ECO:0000256" key="4">
    <source>
        <dbReference type="ARBA" id="ARBA00022679"/>
    </source>
</evidence>
<sequence>MNTKHLYNSAEGLVLKSLRGAVALNPNVILHEPSKTVYTPIHSPHKQVAVISGGGSGHEPAHAGYTGKGMLAACIAGDIFASPSAKQILKGIGLASSPNSFPQSQKPPAKDLSDSSAPEGSLKPQLDVLAIINNYTGDILNFGLAIEKARGTMPGTRIESVVVADDVSLLPQNRQHALQDSGSGTTNKLVGPRGLGANILVCKILGALAERGASLDVVKAMGDAVVGNLYSIGVGLEHCHVPGHLTEKNRALGKGECEVGLGLHNEPGVRRREIGSPAELIGEMFEMLFRSGARGKEGGIMKGTDEMKLQAECKEGTVLFINNLGGMSQLEMGAVVDDVLQRLALYSIRPKRLYCSSYMTSLNAPGFSISILNLPGTSNAFRSNLGGRISSEESEITVEELLDMPTDAYAWVGARNSWPAHGTDGLGTSHSDHLGSTTNLSSTNDSSIPIRPTDVVDIEESPAGRNDRIQNAIRGACLRVIEIHEQLTEFDTVVGDGDCGDTFKAGALAIMNALDNGSLKIQKYMDSVIYGIAEIIEDVMGGTIGALLAIFLQALAVSVTQDRVEHPNSEVRWGYALQYAKDTLSRYTPAEVGDRTIVDALGPFCATMAHTIVAGANDSSATVEDTNSKDNTWKSLIAMLVEATKQARIGAEKTRGMAAHLGRAAYVASASSSTSTSAGAVELPPDPGAWGVCAILEGFLDGLRT</sequence>
<feature type="domain" description="DhaL" evidence="12">
    <location>
        <begin position="467"/>
        <end position="701"/>
    </location>
</feature>
<dbReference type="GO" id="GO:0005829">
    <property type="term" value="C:cytosol"/>
    <property type="evidence" value="ECO:0007669"/>
    <property type="project" value="TreeGrafter"/>
</dbReference>
<evidence type="ECO:0000256" key="7">
    <source>
        <dbReference type="ARBA" id="ARBA00022798"/>
    </source>
</evidence>
<keyword evidence="7" id="KW-0319">Glycerol metabolism</keyword>
<keyword evidence="5" id="KW-0547">Nucleotide-binding</keyword>
<dbReference type="InterPro" id="IPR036117">
    <property type="entry name" value="DhaL_dom_sf"/>
</dbReference>
<dbReference type="GO" id="GO:0004371">
    <property type="term" value="F:glycerone kinase activity"/>
    <property type="evidence" value="ECO:0007669"/>
    <property type="project" value="UniProtKB-EC"/>
</dbReference>
<feature type="domain" description="DhaK" evidence="13">
    <location>
        <begin position="9"/>
        <end position="411"/>
    </location>
</feature>
<dbReference type="InterPro" id="IPR004006">
    <property type="entry name" value="DhaK_dom"/>
</dbReference>
<accession>A0A8H8CFN5</accession>
<feature type="region of interest" description="Disordered" evidence="11">
    <location>
        <begin position="423"/>
        <end position="446"/>
    </location>
</feature>
<protein>
    <recommendedName>
        <fullName evidence="15">Dihydroxyacetone kinase</fullName>
    </recommendedName>
</protein>
<dbReference type="SUPFAM" id="SSF82549">
    <property type="entry name" value="DAK1/DegV-like"/>
    <property type="match status" value="1"/>
</dbReference>
<dbReference type="GO" id="GO:0050354">
    <property type="term" value="F:triokinase activity"/>
    <property type="evidence" value="ECO:0007669"/>
    <property type="project" value="UniProtKB-EC"/>
</dbReference>
<evidence type="ECO:0000256" key="6">
    <source>
        <dbReference type="ARBA" id="ARBA00022777"/>
    </source>
</evidence>
<comment type="catalytic activity">
    <reaction evidence="10">
        <text>dihydroxyacetone + ATP = dihydroxyacetone phosphate + ADP + H(+)</text>
        <dbReference type="Rhea" id="RHEA:15773"/>
        <dbReference type="ChEBI" id="CHEBI:15378"/>
        <dbReference type="ChEBI" id="CHEBI:16016"/>
        <dbReference type="ChEBI" id="CHEBI:30616"/>
        <dbReference type="ChEBI" id="CHEBI:57642"/>
        <dbReference type="ChEBI" id="CHEBI:456216"/>
        <dbReference type="EC" id="2.7.1.29"/>
    </reaction>
</comment>
<dbReference type="PROSITE" id="PS51481">
    <property type="entry name" value="DHAK"/>
    <property type="match status" value="1"/>
</dbReference>
<name>A0A8H8CFN5_PSICU</name>
<organism evidence="14">
    <name type="scientific">Psilocybe cubensis</name>
    <name type="common">Psychedelic mushroom</name>
    <name type="synonym">Stropharia cubensis</name>
    <dbReference type="NCBI Taxonomy" id="181762"/>
    <lineage>
        <taxon>Eukaryota</taxon>
        <taxon>Fungi</taxon>
        <taxon>Dikarya</taxon>
        <taxon>Basidiomycota</taxon>
        <taxon>Agaricomycotina</taxon>
        <taxon>Agaricomycetes</taxon>
        <taxon>Agaricomycetidae</taxon>
        <taxon>Agaricales</taxon>
        <taxon>Agaricineae</taxon>
        <taxon>Strophariaceae</taxon>
        <taxon>Psilocybe</taxon>
    </lineage>
</organism>
<comment type="function">
    <text evidence="1">Catalyzes both the phosphorylation of dihydroxyacetone and of glyceraldehyde.</text>
</comment>
<dbReference type="Pfam" id="PF02734">
    <property type="entry name" value="Dak2"/>
    <property type="match status" value="1"/>
</dbReference>
<dbReference type="Gene3D" id="3.30.1180.20">
    <property type="entry name" value="Dihydroxyacetone kinase, domain 2"/>
    <property type="match status" value="1"/>
</dbReference>
<feature type="compositionally biased region" description="Low complexity" evidence="11">
    <location>
        <begin position="436"/>
        <end position="446"/>
    </location>
</feature>
<comment type="catalytic activity">
    <reaction evidence="9">
        <text>D-glyceraldehyde + ATP = D-glyceraldehyde 3-phosphate + ADP + H(+)</text>
        <dbReference type="Rhea" id="RHEA:13941"/>
        <dbReference type="ChEBI" id="CHEBI:15378"/>
        <dbReference type="ChEBI" id="CHEBI:17378"/>
        <dbReference type="ChEBI" id="CHEBI:30616"/>
        <dbReference type="ChEBI" id="CHEBI:59776"/>
        <dbReference type="ChEBI" id="CHEBI:456216"/>
        <dbReference type="EC" id="2.7.1.28"/>
    </reaction>
</comment>
<evidence type="ECO:0000256" key="5">
    <source>
        <dbReference type="ARBA" id="ARBA00022741"/>
    </source>
</evidence>
<evidence type="ECO:0000259" key="13">
    <source>
        <dbReference type="PROSITE" id="PS51481"/>
    </source>
</evidence>
<reference evidence="14" key="1">
    <citation type="submission" date="2021-02" db="EMBL/GenBank/DDBJ databases">
        <title>Psilocybe cubensis genome.</title>
        <authorList>
            <person name="Mckernan K.J."/>
            <person name="Crawford S."/>
            <person name="Trippe A."/>
            <person name="Kane L.T."/>
            <person name="Mclaughlin S."/>
        </authorList>
    </citation>
    <scope>NUCLEOTIDE SEQUENCE [LARGE SCALE GENOMIC DNA]</scope>
    <source>
        <strain evidence="14">MGC-MH-2018</strain>
    </source>
</reference>
<dbReference type="Pfam" id="PF02733">
    <property type="entry name" value="Dak1"/>
    <property type="match status" value="2"/>
</dbReference>
<dbReference type="PROSITE" id="PS51480">
    <property type="entry name" value="DHAL"/>
    <property type="match status" value="1"/>
</dbReference>
<evidence type="ECO:0000259" key="12">
    <source>
        <dbReference type="PROSITE" id="PS51480"/>
    </source>
</evidence>
<comment type="pathway">
    <text evidence="2">Polyol metabolism; glycerol fermentation; glycerone phosphate from glycerol (oxidative route): step 2/2.</text>
</comment>
<dbReference type="InterPro" id="IPR004007">
    <property type="entry name" value="DhaL_dom"/>
</dbReference>
<dbReference type="InterPro" id="IPR050861">
    <property type="entry name" value="Dihydroxyacetone_Kinase"/>
</dbReference>
<dbReference type="SUPFAM" id="SSF101473">
    <property type="entry name" value="DhaL-like"/>
    <property type="match status" value="1"/>
</dbReference>
<evidence type="ECO:0000256" key="10">
    <source>
        <dbReference type="ARBA" id="ARBA00048898"/>
    </source>
</evidence>
<dbReference type="GO" id="GO:0019588">
    <property type="term" value="P:anaerobic glycerol catabolic process"/>
    <property type="evidence" value="ECO:0007669"/>
    <property type="project" value="UniProtKB-UniPathway"/>
</dbReference>
<keyword evidence="6" id="KW-0418">Kinase</keyword>
<comment type="similarity">
    <text evidence="3">Belongs to the dihydroxyacetone kinase (DAK) family.</text>
</comment>
<proteinExistence type="inferred from homology"/>